<feature type="transmembrane region" description="Helical" evidence="2">
    <location>
        <begin position="665"/>
        <end position="687"/>
    </location>
</feature>
<dbReference type="AlphaFoldDB" id="A0AA38LS64"/>
<keyword evidence="5" id="KW-0808">Transferase</keyword>
<feature type="transmembrane region" description="Helical" evidence="2">
    <location>
        <begin position="795"/>
        <end position="812"/>
    </location>
</feature>
<accession>A0AA38LS64</accession>
<comment type="caution">
    <text evidence="5">The sequence shown here is derived from an EMBL/GenBank/DDBJ whole genome shotgun (WGS) entry which is preliminary data.</text>
</comment>
<evidence type="ECO:0000256" key="1">
    <source>
        <dbReference type="SAM" id="MobiDB-lite"/>
    </source>
</evidence>
<feature type="region of interest" description="Disordered" evidence="1">
    <location>
        <begin position="153"/>
        <end position="173"/>
    </location>
</feature>
<evidence type="ECO:0000313" key="5">
    <source>
        <dbReference type="EMBL" id="KAI9635472.1"/>
    </source>
</evidence>
<dbReference type="Pfam" id="PF13632">
    <property type="entry name" value="Glyco_trans_2_3"/>
    <property type="match status" value="1"/>
</dbReference>
<dbReference type="SUPFAM" id="SSF53448">
    <property type="entry name" value="Nucleotide-diphospho-sugar transferases"/>
    <property type="match status" value="1"/>
</dbReference>
<dbReference type="InterPro" id="IPR057688">
    <property type="entry name" value="DUF7928"/>
</dbReference>
<dbReference type="InterPro" id="IPR029044">
    <property type="entry name" value="Nucleotide-diphossugar_trans"/>
</dbReference>
<keyword evidence="6" id="KW-1185">Reference proteome</keyword>
<dbReference type="GO" id="GO:0016740">
    <property type="term" value="F:transferase activity"/>
    <property type="evidence" value="ECO:0007669"/>
    <property type="project" value="UniProtKB-KW"/>
</dbReference>
<evidence type="ECO:0000256" key="2">
    <source>
        <dbReference type="SAM" id="Phobius"/>
    </source>
</evidence>
<keyword evidence="2" id="KW-1133">Transmembrane helix</keyword>
<keyword evidence="2" id="KW-0472">Membrane</keyword>
<dbReference type="RefSeq" id="XP_052945249.1">
    <property type="nucleotide sequence ID" value="XM_053087226.1"/>
</dbReference>
<feature type="domain" description="Glycosyltransferase 2-like" evidence="3">
    <location>
        <begin position="439"/>
        <end position="650"/>
    </location>
</feature>
<dbReference type="Pfam" id="PF25550">
    <property type="entry name" value="DUF7928"/>
    <property type="match status" value="1"/>
</dbReference>
<feature type="compositionally biased region" description="Acidic residues" evidence="1">
    <location>
        <begin position="157"/>
        <end position="173"/>
    </location>
</feature>
<feature type="transmembrane region" description="Helical" evidence="2">
    <location>
        <begin position="708"/>
        <end position="728"/>
    </location>
</feature>
<protein>
    <submittedName>
        <fullName evidence="5">Glycosyl transferase family group 2-domain-containing protein</fullName>
    </submittedName>
</protein>
<dbReference type="EMBL" id="JAKWFO010000005">
    <property type="protein sequence ID" value="KAI9635472.1"/>
    <property type="molecule type" value="Genomic_DNA"/>
</dbReference>
<evidence type="ECO:0000259" key="3">
    <source>
        <dbReference type="Pfam" id="PF13632"/>
    </source>
</evidence>
<dbReference type="PANTHER" id="PTHR35408">
    <property type="entry name" value="CHROMOSOME 15, WHOLE GENOME SHOTGUN SEQUENCE"/>
    <property type="match status" value="1"/>
</dbReference>
<evidence type="ECO:0000313" key="6">
    <source>
        <dbReference type="Proteomes" id="UP001164286"/>
    </source>
</evidence>
<feature type="transmembrane region" description="Helical" evidence="2">
    <location>
        <begin position="634"/>
        <end position="653"/>
    </location>
</feature>
<proteinExistence type="predicted"/>
<sequence length="822" mass="92684">MGIKRDGVATGVTIRAKAGLYRTYPVNYEPLEEFEDAISRLNPEVAIKVDSQIVRNIMRTYIDTTPGMSELIIDANTRIQILDTIPHLARARKHQYAAFVRSEGVLVVWADIVDNIIGAAEALEESLIHFIWRGEEENRKANQAIQIAEDEKKEALEDGEAVDTKEEDMDPEDVEMRRVKRHWRERPTRLIAPMIDGLGIIVCLAIIALGIRTLVIEYMLDGSALRFVLVIFAPALCCVAAFAANCLVSSIWQILGPIRQCTQNSIYFSGLAPKRTMGELSHVTIQMPVYKESLEEVIRPTIESLKRAITTYERQGGSAGIVICDDGLQLLSVEEANQRRRFYFDNNIAYVARPGHNVNGFIRKGRFKKAGNMNYANNISLRIEEVLDDLRPAARALLPEDHFWSDNDENGLYDTALAQVLEEKGGEAWASGNLRIGNIILIIDSDTRVPDDCFADAVSEMAESPEVAIIQHASGVMQVAHHFFENGVAHFTRGIQTAISYCCASGEVAPFVGHNAFIRWSALQECMFTDPDDGVRKIWSEDHVSEDFQIAVSLQMKGYVVRWAAYTNGEFEEGVSLTCDDELNRWQKYAFGCSELVFFPLRSWFRRGPITPLFHQFLWSNIPIHSKVTISGYIFSYYAIACAWFLTVANYFMKGWDLNVDNYYLPSWNITLVCLVLFGGICNVAFITLRYRLKAPDAAQMSAAQIKWIPFFLIFFSGMSLPMSAALASHLVGYNMTWSTTIKTVQKSNFFLQVPLIWKRFYPQLSFFGVMLTGMIVMATGTFIPAGWKITSIEVIVPLSLIGACHILYPFALNPWFLSFSF</sequence>
<dbReference type="Gene3D" id="3.90.550.10">
    <property type="entry name" value="Spore Coat Polysaccharide Biosynthesis Protein SpsA, Chain A"/>
    <property type="match status" value="2"/>
</dbReference>
<feature type="transmembrane region" description="Helical" evidence="2">
    <location>
        <begin position="765"/>
        <end position="788"/>
    </location>
</feature>
<reference evidence="5" key="1">
    <citation type="journal article" date="2022" name="G3 (Bethesda)">
        <title>High quality genome of the basidiomycete yeast Dioszegia hungarica PDD-24b-2 isolated from cloud water.</title>
        <authorList>
            <person name="Jarrige D."/>
            <person name="Haridas S."/>
            <person name="Bleykasten-Grosshans C."/>
            <person name="Joly M."/>
            <person name="Nadalig T."/>
            <person name="Sancelme M."/>
            <person name="Vuilleumier S."/>
            <person name="Grigoriev I.V."/>
            <person name="Amato P."/>
            <person name="Bringel F."/>
        </authorList>
    </citation>
    <scope>NUCLEOTIDE SEQUENCE</scope>
    <source>
        <strain evidence="5">PDD-24b-2</strain>
    </source>
</reference>
<organism evidence="5 6">
    <name type="scientific">Dioszegia hungarica</name>
    <dbReference type="NCBI Taxonomy" id="4972"/>
    <lineage>
        <taxon>Eukaryota</taxon>
        <taxon>Fungi</taxon>
        <taxon>Dikarya</taxon>
        <taxon>Basidiomycota</taxon>
        <taxon>Agaricomycotina</taxon>
        <taxon>Tremellomycetes</taxon>
        <taxon>Tremellales</taxon>
        <taxon>Bulleribasidiaceae</taxon>
        <taxon>Dioszegia</taxon>
    </lineage>
</organism>
<dbReference type="PANTHER" id="PTHR35408:SF3">
    <property type="entry name" value="GLYCOSYLTRANSFERASE 2-LIKE DOMAIN-CONTAINING PROTEIN"/>
    <property type="match status" value="1"/>
</dbReference>
<name>A0AA38LS64_9TREE</name>
<feature type="domain" description="DUF7928" evidence="4">
    <location>
        <begin position="6"/>
        <end position="141"/>
    </location>
</feature>
<evidence type="ECO:0000259" key="4">
    <source>
        <dbReference type="Pfam" id="PF25550"/>
    </source>
</evidence>
<dbReference type="InterPro" id="IPR001173">
    <property type="entry name" value="Glyco_trans_2-like"/>
</dbReference>
<feature type="transmembrane region" description="Helical" evidence="2">
    <location>
        <begin position="190"/>
        <end position="215"/>
    </location>
</feature>
<dbReference type="GeneID" id="77726427"/>
<gene>
    <name evidence="5" type="ORF">MKK02DRAFT_26630</name>
</gene>
<feature type="transmembrane region" description="Helical" evidence="2">
    <location>
        <begin position="227"/>
        <end position="248"/>
    </location>
</feature>
<dbReference type="Proteomes" id="UP001164286">
    <property type="component" value="Unassembled WGS sequence"/>
</dbReference>
<keyword evidence="2" id="KW-0812">Transmembrane</keyword>